<evidence type="ECO:0000256" key="3">
    <source>
        <dbReference type="ARBA" id="ARBA00022475"/>
    </source>
</evidence>
<sequence length="303" mass="34304">MVTQTTLKSGGRIRQSAGDRVLDLFIYVWLIFVAMLVLYPLVYVFSASISNPEHVVTGKMWLIPMDFTSVGYTKLLQDKDVLLGYRNTLFYVSAGTLVNVVMTVLAAYPLSRRDFVGRGAITAFFAFTLFFSGGLIPTYLLIKSLHMVNTFWAIIIPTAVSVLNIVIMRTSLEHGIPNELIESASMDGCGDLRMLFRIVLPLSLPILAVMVLYYAVWNWNTYFNAMIYLNDREKFPLQLFLRDILVRGEFNELQTGEFSIQRVLEGETIKYAMVIVANLPMLLLYPFLQKYFVKGVLIGAIKG</sequence>
<dbReference type="GO" id="GO:0005886">
    <property type="term" value="C:plasma membrane"/>
    <property type="evidence" value="ECO:0007669"/>
    <property type="project" value="UniProtKB-SubCell"/>
</dbReference>
<evidence type="ECO:0000259" key="8">
    <source>
        <dbReference type="PROSITE" id="PS50928"/>
    </source>
</evidence>
<keyword evidence="10" id="KW-1185">Reference proteome</keyword>
<dbReference type="SUPFAM" id="SSF161098">
    <property type="entry name" value="MetI-like"/>
    <property type="match status" value="1"/>
</dbReference>
<dbReference type="InterPro" id="IPR000515">
    <property type="entry name" value="MetI-like"/>
</dbReference>
<keyword evidence="3" id="KW-1003">Cell membrane</keyword>
<accession>A0AA96RJJ9</accession>
<name>A0AA96RJJ9_9BACL</name>
<dbReference type="EMBL" id="CP130318">
    <property type="protein sequence ID" value="WNQ13364.1"/>
    <property type="molecule type" value="Genomic_DNA"/>
</dbReference>
<dbReference type="InterPro" id="IPR035906">
    <property type="entry name" value="MetI-like_sf"/>
</dbReference>
<dbReference type="CDD" id="cd06261">
    <property type="entry name" value="TM_PBP2"/>
    <property type="match status" value="1"/>
</dbReference>
<comment type="similarity">
    <text evidence="7">Belongs to the binding-protein-dependent transport system permease family.</text>
</comment>
<feature type="transmembrane region" description="Helical" evidence="7">
    <location>
        <begin position="21"/>
        <end position="42"/>
    </location>
</feature>
<evidence type="ECO:0000256" key="4">
    <source>
        <dbReference type="ARBA" id="ARBA00022692"/>
    </source>
</evidence>
<dbReference type="AlphaFoldDB" id="A0AA96RJJ9"/>
<evidence type="ECO:0000256" key="5">
    <source>
        <dbReference type="ARBA" id="ARBA00022989"/>
    </source>
</evidence>
<keyword evidence="5 7" id="KW-1133">Transmembrane helix</keyword>
<protein>
    <submittedName>
        <fullName evidence="9">Carbohydrate ABC transporter permease</fullName>
    </submittedName>
</protein>
<dbReference type="Pfam" id="PF00528">
    <property type="entry name" value="BPD_transp_1"/>
    <property type="match status" value="1"/>
</dbReference>
<reference evidence="9 10" key="1">
    <citation type="submission" date="2022-02" db="EMBL/GenBank/DDBJ databases">
        <title>Paenibacillus sp. MBLB1776 Whole Genome Shotgun Sequencing.</title>
        <authorList>
            <person name="Hwang C.Y."/>
            <person name="Cho E.-S."/>
            <person name="Seo M.-J."/>
        </authorList>
    </citation>
    <scope>NUCLEOTIDE SEQUENCE [LARGE SCALE GENOMIC DNA]</scope>
    <source>
        <strain evidence="9 10">MBLB1776</strain>
    </source>
</reference>
<proteinExistence type="inferred from homology"/>
<dbReference type="GO" id="GO:0055085">
    <property type="term" value="P:transmembrane transport"/>
    <property type="evidence" value="ECO:0007669"/>
    <property type="project" value="InterPro"/>
</dbReference>
<dbReference type="KEGG" id="paun:MJA45_10170"/>
<feature type="transmembrane region" description="Helical" evidence="7">
    <location>
        <begin position="120"/>
        <end position="142"/>
    </location>
</feature>
<evidence type="ECO:0000256" key="6">
    <source>
        <dbReference type="ARBA" id="ARBA00023136"/>
    </source>
</evidence>
<keyword evidence="2 7" id="KW-0813">Transport</keyword>
<dbReference type="Proteomes" id="UP001305702">
    <property type="component" value="Chromosome"/>
</dbReference>
<keyword evidence="6 7" id="KW-0472">Membrane</keyword>
<feature type="transmembrane region" description="Helical" evidence="7">
    <location>
        <begin position="89"/>
        <end position="108"/>
    </location>
</feature>
<dbReference type="RefSeq" id="WP_315607144.1">
    <property type="nucleotide sequence ID" value="NZ_CP130318.1"/>
</dbReference>
<feature type="transmembrane region" description="Helical" evidence="7">
    <location>
        <begin position="269"/>
        <end position="288"/>
    </location>
</feature>
<feature type="domain" description="ABC transmembrane type-1" evidence="8">
    <location>
        <begin position="85"/>
        <end position="288"/>
    </location>
</feature>
<evidence type="ECO:0000256" key="1">
    <source>
        <dbReference type="ARBA" id="ARBA00004651"/>
    </source>
</evidence>
<evidence type="ECO:0000256" key="7">
    <source>
        <dbReference type="RuleBase" id="RU363032"/>
    </source>
</evidence>
<feature type="transmembrane region" description="Helical" evidence="7">
    <location>
        <begin position="148"/>
        <end position="167"/>
    </location>
</feature>
<dbReference type="PANTHER" id="PTHR43744">
    <property type="entry name" value="ABC TRANSPORTER PERMEASE PROTEIN MG189-RELATED-RELATED"/>
    <property type="match status" value="1"/>
</dbReference>
<dbReference type="PROSITE" id="PS50928">
    <property type="entry name" value="ABC_TM1"/>
    <property type="match status" value="1"/>
</dbReference>
<evidence type="ECO:0000256" key="2">
    <source>
        <dbReference type="ARBA" id="ARBA00022448"/>
    </source>
</evidence>
<dbReference type="Gene3D" id="1.10.3720.10">
    <property type="entry name" value="MetI-like"/>
    <property type="match status" value="1"/>
</dbReference>
<evidence type="ECO:0000313" key="10">
    <source>
        <dbReference type="Proteomes" id="UP001305702"/>
    </source>
</evidence>
<comment type="subcellular location">
    <subcellularLocation>
        <location evidence="1 7">Cell membrane</location>
        <topology evidence="1 7">Multi-pass membrane protein</topology>
    </subcellularLocation>
</comment>
<dbReference type="PANTHER" id="PTHR43744:SF9">
    <property type="entry name" value="POLYGALACTURONAN_RHAMNOGALACTURONAN TRANSPORT SYSTEM PERMEASE PROTEIN YTCP"/>
    <property type="match status" value="1"/>
</dbReference>
<feature type="transmembrane region" description="Helical" evidence="7">
    <location>
        <begin position="195"/>
        <end position="216"/>
    </location>
</feature>
<organism evidence="9 10">
    <name type="scientific">Paenibacillus aurantius</name>
    <dbReference type="NCBI Taxonomy" id="2918900"/>
    <lineage>
        <taxon>Bacteria</taxon>
        <taxon>Bacillati</taxon>
        <taxon>Bacillota</taxon>
        <taxon>Bacilli</taxon>
        <taxon>Bacillales</taxon>
        <taxon>Paenibacillaceae</taxon>
        <taxon>Paenibacillus</taxon>
    </lineage>
</organism>
<gene>
    <name evidence="9" type="ORF">MJA45_10170</name>
</gene>
<evidence type="ECO:0000313" key="9">
    <source>
        <dbReference type="EMBL" id="WNQ13364.1"/>
    </source>
</evidence>
<keyword evidence="4 7" id="KW-0812">Transmembrane</keyword>